<keyword evidence="3 7" id="KW-0058">Aromatic hydrocarbons catabolism</keyword>
<dbReference type="InterPro" id="IPR013785">
    <property type="entry name" value="Aldolase_TIM"/>
</dbReference>
<dbReference type="Pfam" id="PF00682">
    <property type="entry name" value="HMGL-like"/>
    <property type="match status" value="1"/>
</dbReference>
<dbReference type="Gene3D" id="1.10.8.60">
    <property type="match status" value="1"/>
</dbReference>
<dbReference type="NCBIfam" id="TIGR03217">
    <property type="entry name" value="4OH_2_O_val_ald"/>
    <property type="match status" value="1"/>
</dbReference>
<evidence type="ECO:0000256" key="7">
    <source>
        <dbReference type="HAMAP-Rule" id="MF_01656"/>
    </source>
</evidence>
<feature type="domain" description="Pyruvate carboxyltransferase" evidence="9">
    <location>
        <begin position="3"/>
        <end position="255"/>
    </location>
</feature>
<feature type="binding site" evidence="7">
    <location>
        <position position="165"/>
    </location>
    <ligand>
        <name>substrate</name>
    </ligand>
</feature>
<dbReference type="PANTHER" id="PTHR10277:SF9">
    <property type="entry name" value="2-ISOPROPYLMALATE SYNTHASE 1, CHLOROPLASTIC-RELATED"/>
    <property type="match status" value="1"/>
</dbReference>
<dbReference type="Proteomes" id="UP000199503">
    <property type="component" value="Unassembled WGS sequence"/>
</dbReference>
<evidence type="ECO:0000256" key="2">
    <source>
        <dbReference type="ARBA" id="ARBA00022723"/>
    </source>
</evidence>
<evidence type="ECO:0000256" key="3">
    <source>
        <dbReference type="ARBA" id="ARBA00022797"/>
    </source>
</evidence>
<dbReference type="HAMAP" id="MF_01656">
    <property type="entry name" value="HOA"/>
    <property type="match status" value="1"/>
</dbReference>
<dbReference type="InterPro" id="IPR012425">
    <property type="entry name" value="DmpG_comm"/>
</dbReference>
<name>A0A1H9SDC4_9PSEU</name>
<dbReference type="EC" id="4.1.3.39" evidence="7 8"/>
<comment type="catalytic activity">
    <reaction evidence="7">
        <text>(S)-4-hydroxy-2-oxopentanoate = acetaldehyde + pyruvate</text>
        <dbReference type="Rhea" id="RHEA:22624"/>
        <dbReference type="ChEBI" id="CHEBI:15343"/>
        <dbReference type="ChEBI" id="CHEBI:15361"/>
        <dbReference type="ChEBI" id="CHEBI:73143"/>
        <dbReference type="EC" id="4.1.3.39"/>
    </reaction>
</comment>
<dbReference type="STRING" id="65499.SAMN04488000_112111"/>
<keyword evidence="5 7" id="KW-0456">Lyase</keyword>
<accession>A0A1H9SDC4</accession>
<evidence type="ECO:0000313" key="10">
    <source>
        <dbReference type="EMBL" id="SER82961.1"/>
    </source>
</evidence>
<comment type="similarity">
    <text evidence="1 7">Belongs to the 4-hydroxy-2-oxovalerate aldolase family.</text>
</comment>
<feature type="active site" description="Proton acceptor" evidence="7">
    <location>
        <position position="15"/>
    </location>
</feature>
<organism evidence="10 11">
    <name type="scientific">Lentzea albida</name>
    <dbReference type="NCBI Taxonomy" id="65499"/>
    <lineage>
        <taxon>Bacteria</taxon>
        <taxon>Bacillati</taxon>
        <taxon>Actinomycetota</taxon>
        <taxon>Actinomycetes</taxon>
        <taxon>Pseudonocardiales</taxon>
        <taxon>Pseudonocardiaceae</taxon>
        <taxon>Lentzea</taxon>
    </lineage>
</organism>
<evidence type="ECO:0000313" key="11">
    <source>
        <dbReference type="Proteomes" id="UP000199503"/>
    </source>
</evidence>
<evidence type="ECO:0000256" key="1">
    <source>
        <dbReference type="ARBA" id="ARBA00008944"/>
    </source>
</evidence>
<feature type="site" description="Transition state stabilizer" evidence="7">
    <location>
        <position position="11"/>
    </location>
</feature>
<dbReference type="SUPFAM" id="SSF51569">
    <property type="entry name" value="Aldolase"/>
    <property type="match status" value="1"/>
</dbReference>
<dbReference type="SUPFAM" id="SSF89000">
    <property type="entry name" value="post-HMGL domain-like"/>
    <property type="match status" value="1"/>
</dbReference>
<comment type="catalytic activity">
    <reaction evidence="6">
        <text>(S)-4-hydroxy-2-oxohexanoate = propanal + pyruvate</text>
        <dbReference type="Rhea" id="RHEA:36003"/>
        <dbReference type="ChEBI" id="CHEBI:15361"/>
        <dbReference type="ChEBI" id="CHEBI:17153"/>
        <dbReference type="ChEBI" id="CHEBI:73142"/>
        <dbReference type="EC" id="4.1.3.43"/>
    </reaction>
    <physiologicalReaction direction="left-to-right" evidence="6">
        <dbReference type="Rhea" id="RHEA:36004"/>
    </physiologicalReaction>
</comment>
<keyword evidence="11" id="KW-1185">Reference proteome</keyword>
<dbReference type="InterPro" id="IPR035685">
    <property type="entry name" value="DRE_TIM_HOA"/>
</dbReference>
<sequence length="336" mass="35757">MQLRLTDTSLRDGSHHKRHQFTADDVRSIVAALDGAGVPVIEVTHGDGLGGSSFNYGFSHTPEQELIKIAAETATRARIAVLMLPGVGVKDDILVSQDNGASIVRIATHCTEADVSVQHFQLARERGLETVGFLMMAHSQPPEALAKQARIMADAGCQCVYVVDSAGALVLEQVSERVEALVAELGKDAQVGFHGHENLGLSVANSVAAARAGAEQIDGSVRGFGAGAGNTPLEAFVGVCDKLGFETGVDFFKIVDAAEDVVRPVMPDECLLDRMALMMGYAGVYSSFLKHAYTQAQRYGVSGAQILVRAGERKLVGGQEDQLIDIALELSRENVR</sequence>
<feature type="binding site" evidence="7">
    <location>
        <position position="285"/>
    </location>
    <ligand>
        <name>substrate</name>
    </ligand>
</feature>
<gene>
    <name evidence="10" type="ORF">SAMN04488000_112111</name>
</gene>
<evidence type="ECO:0000259" key="9">
    <source>
        <dbReference type="PROSITE" id="PS50991"/>
    </source>
</evidence>
<dbReference type="NCBIfam" id="NF006049">
    <property type="entry name" value="PRK08195.1"/>
    <property type="match status" value="1"/>
</dbReference>
<keyword evidence="4 7" id="KW-0464">Manganese</keyword>
<dbReference type="AlphaFoldDB" id="A0A1H9SDC4"/>
<dbReference type="PANTHER" id="PTHR10277">
    <property type="entry name" value="HOMOCITRATE SYNTHASE-RELATED"/>
    <property type="match status" value="1"/>
</dbReference>
<protein>
    <recommendedName>
        <fullName evidence="7 8">4-hydroxy-2-oxovalerate aldolase</fullName>
        <shortName evidence="7">HOA</shortName>
        <ecNumber evidence="7 8">4.1.3.39</ecNumber>
    </recommendedName>
    <alternativeName>
        <fullName evidence="7">4-hydroxy-2-keto-pentanoic acid aldolase</fullName>
    </alternativeName>
    <alternativeName>
        <fullName evidence="7">4-hydroxy-2-oxopentanoate aldolase</fullName>
    </alternativeName>
</protein>
<dbReference type="Gene3D" id="3.20.20.70">
    <property type="entry name" value="Aldolase class I"/>
    <property type="match status" value="1"/>
</dbReference>
<dbReference type="PROSITE" id="PS50991">
    <property type="entry name" value="PYR_CT"/>
    <property type="match status" value="1"/>
</dbReference>
<evidence type="ECO:0000256" key="8">
    <source>
        <dbReference type="NCBIfam" id="TIGR03217"/>
    </source>
</evidence>
<proteinExistence type="inferred from homology"/>
<evidence type="ECO:0000256" key="6">
    <source>
        <dbReference type="ARBA" id="ARBA00023518"/>
    </source>
</evidence>
<evidence type="ECO:0000256" key="4">
    <source>
        <dbReference type="ARBA" id="ARBA00023211"/>
    </source>
</evidence>
<reference evidence="11" key="1">
    <citation type="submission" date="2016-10" db="EMBL/GenBank/DDBJ databases">
        <authorList>
            <person name="Varghese N."/>
            <person name="Submissions S."/>
        </authorList>
    </citation>
    <scope>NUCLEOTIDE SEQUENCE [LARGE SCALE GENOMIC DNA]</scope>
    <source>
        <strain evidence="11">DSM 44437</strain>
    </source>
</reference>
<dbReference type="OrthoDB" id="9803573at2"/>
<dbReference type="InterPro" id="IPR050073">
    <property type="entry name" value="2-IPM_HCS-like"/>
</dbReference>
<feature type="binding site" evidence="7">
    <location>
        <position position="194"/>
    </location>
    <ligand>
        <name>substrate</name>
    </ligand>
</feature>
<dbReference type="InterPro" id="IPR000891">
    <property type="entry name" value="PYR_CT"/>
</dbReference>
<dbReference type="GO" id="GO:0009098">
    <property type="term" value="P:L-leucine biosynthetic process"/>
    <property type="evidence" value="ECO:0007669"/>
    <property type="project" value="TreeGrafter"/>
</dbReference>
<dbReference type="GO" id="GO:0030145">
    <property type="term" value="F:manganese ion binding"/>
    <property type="evidence" value="ECO:0007669"/>
    <property type="project" value="UniProtKB-UniRule"/>
</dbReference>
<dbReference type="GO" id="GO:0003852">
    <property type="term" value="F:2-isopropylmalate synthase activity"/>
    <property type="evidence" value="ECO:0007669"/>
    <property type="project" value="TreeGrafter"/>
</dbReference>
<feature type="binding site" evidence="7">
    <location>
        <begin position="11"/>
        <end position="12"/>
    </location>
    <ligand>
        <name>substrate</name>
    </ligand>
</feature>
<evidence type="ECO:0000256" key="5">
    <source>
        <dbReference type="ARBA" id="ARBA00023239"/>
    </source>
</evidence>
<feature type="binding site" evidence="7">
    <location>
        <position position="194"/>
    </location>
    <ligand>
        <name>Mn(2+)</name>
        <dbReference type="ChEBI" id="CHEBI:29035"/>
    </ligand>
</feature>
<dbReference type="InterPro" id="IPR017629">
    <property type="entry name" value="4OH_2_O-val_aldolase"/>
</dbReference>
<dbReference type="GO" id="GO:0008701">
    <property type="term" value="F:4-hydroxy-2-oxovalerate aldolase activity"/>
    <property type="evidence" value="ECO:0007669"/>
    <property type="project" value="UniProtKB-UniRule"/>
</dbReference>
<keyword evidence="2 7" id="KW-0479">Metal-binding</keyword>
<feature type="binding site" evidence="7">
    <location>
        <position position="196"/>
    </location>
    <ligand>
        <name>Mn(2+)</name>
        <dbReference type="ChEBI" id="CHEBI:29035"/>
    </ligand>
</feature>
<dbReference type="RefSeq" id="WP_089921228.1">
    <property type="nucleotide sequence ID" value="NZ_FOFV01000012.1"/>
</dbReference>
<dbReference type="EMBL" id="FOFV01000012">
    <property type="protein sequence ID" value="SER82961.1"/>
    <property type="molecule type" value="Genomic_DNA"/>
</dbReference>
<feature type="binding site" evidence="7">
    <location>
        <position position="12"/>
    </location>
    <ligand>
        <name>Mn(2+)</name>
        <dbReference type="ChEBI" id="CHEBI:29035"/>
    </ligand>
</feature>
<dbReference type="Pfam" id="PF07836">
    <property type="entry name" value="DmpG_comm"/>
    <property type="match status" value="1"/>
</dbReference>
<dbReference type="CDD" id="cd07943">
    <property type="entry name" value="DRE_TIM_HOA"/>
    <property type="match status" value="1"/>
</dbReference>